<reference evidence="2 3" key="1">
    <citation type="journal article" date="2015" name="Nat. Commun.">
        <title>Outbred genome sequencing and CRISPR/Cas9 gene editing in butterflies.</title>
        <authorList>
            <person name="Li X."/>
            <person name="Fan D."/>
            <person name="Zhang W."/>
            <person name="Liu G."/>
            <person name="Zhang L."/>
            <person name="Zhao L."/>
            <person name="Fang X."/>
            <person name="Chen L."/>
            <person name="Dong Y."/>
            <person name="Chen Y."/>
            <person name="Ding Y."/>
            <person name="Zhao R."/>
            <person name="Feng M."/>
            <person name="Zhu Y."/>
            <person name="Feng Y."/>
            <person name="Jiang X."/>
            <person name="Zhu D."/>
            <person name="Xiang H."/>
            <person name="Feng X."/>
            <person name="Li S."/>
            <person name="Wang J."/>
            <person name="Zhang G."/>
            <person name="Kronforst M.R."/>
            <person name="Wang W."/>
        </authorList>
    </citation>
    <scope>NUCLEOTIDE SEQUENCE [LARGE SCALE GENOMIC DNA]</scope>
    <source>
        <strain evidence="2">Ya'a_city_454_Px</strain>
        <tissue evidence="2">Whole body</tissue>
    </source>
</reference>
<dbReference type="Proteomes" id="UP000053268">
    <property type="component" value="Unassembled WGS sequence"/>
</dbReference>
<proteinExistence type="predicted"/>
<sequence length="169" mass="18689">MCVCHLIWPSSGGEPGDVIDLGGPRRRRARAPYTPNTRLYPGVRASKKKPKGSNTKLHRKKKMRPASQLVPNPRLYQARPRRVCPPPPPAWPAVSWAPRAPAACLETASGVALRLAERRAEQSAQSPPPPPVCCAAAATRQLARPARPRRARRRPQRPIRDPAHKLNVK</sequence>
<accession>A0A194PRH1</accession>
<feature type="region of interest" description="Disordered" evidence="1">
    <location>
        <begin position="17"/>
        <end position="81"/>
    </location>
</feature>
<feature type="compositionally biased region" description="Low complexity" evidence="1">
    <location>
        <begin position="133"/>
        <end position="145"/>
    </location>
</feature>
<evidence type="ECO:0000313" key="2">
    <source>
        <dbReference type="EMBL" id="KPI96051.1"/>
    </source>
</evidence>
<protein>
    <submittedName>
        <fullName evidence="2">Uncharacterized protein</fullName>
    </submittedName>
</protein>
<dbReference type="AlphaFoldDB" id="A0A194PRH1"/>
<evidence type="ECO:0000313" key="3">
    <source>
        <dbReference type="Proteomes" id="UP000053268"/>
    </source>
</evidence>
<feature type="compositionally biased region" description="Basic residues" evidence="1">
    <location>
        <begin position="45"/>
        <end position="64"/>
    </location>
</feature>
<feature type="compositionally biased region" description="Basic and acidic residues" evidence="1">
    <location>
        <begin position="158"/>
        <end position="169"/>
    </location>
</feature>
<gene>
    <name evidence="2" type="ORF">RR46_06785</name>
</gene>
<dbReference type="EMBL" id="KQ459594">
    <property type="protein sequence ID" value="KPI96051.1"/>
    <property type="molecule type" value="Genomic_DNA"/>
</dbReference>
<feature type="region of interest" description="Disordered" evidence="1">
    <location>
        <begin position="117"/>
        <end position="169"/>
    </location>
</feature>
<keyword evidence="3" id="KW-1185">Reference proteome</keyword>
<feature type="compositionally biased region" description="Basic residues" evidence="1">
    <location>
        <begin position="146"/>
        <end position="157"/>
    </location>
</feature>
<evidence type="ECO:0000256" key="1">
    <source>
        <dbReference type="SAM" id="MobiDB-lite"/>
    </source>
</evidence>
<organism evidence="2 3">
    <name type="scientific">Papilio xuthus</name>
    <name type="common">Asian swallowtail butterfly</name>
    <dbReference type="NCBI Taxonomy" id="66420"/>
    <lineage>
        <taxon>Eukaryota</taxon>
        <taxon>Metazoa</taxon>
        <taxon>Ecdysozoa</taxon>
        <taxon>Arthropoda</taxon>
        <taxon>Hexapoda</taxon>
        <taxon>Insecta</taxon>
        <taxon>Pterygota</taxon>
        <taxon>Neoptera</taxon>
        <taxon>Endopterygota</taxon>
        <taxon>Lepidoptera</taxon>
        <taxon>Glossata</taxon>
        <taxon>Ditrysia</taxon>
        <taxon>Papilionoidea</taxon>
        <taxon>Papilionidae</taxon>
        <taxon>Papilioninae</taxon>
        <taxon>Papilio</taxon>
    </lineage>
</organism>
<name>A0A194PRH1_PAPXU</name>